<accession>A0A078GVA2</accession>
<organism evidence="1 2">
    <name type="scientific">Brassica napus</name>
    <name type="common">Rape</name>
    <dbReference type="NCBI Taxonomy" id="3708"/>
    <lineage>
        <taxon>Eukaryota</taxon>
        <taxon>Viridiplantae</taxon>
        <taxon>Streptophyta</taxon>
        <taxon>Embryophyta</taxon>
        <taxon>Tracheophyta</taxon>
        <taxon>Spermatophyta</taxon>
        <taxon>Magnoliopsida</taxon>
        <taxon>eudicotyledons</taxon>
        <taxon>Gunneridae</taxon>
        <taxon>Pentapetalae</taxon>
        <taxon>rosids</taxon>
        <taxon>malvids</taxon>
        <taxon>Brassicales</taxon>
        <taxon>Brassicaceae</taxon>
        <taxon>Brassiceae</taxon>
        <taxon>Brassica</taxon>
    </lineage>
</organism>
<gene>
    <name evidence="1" type="primary">BnaC07g32380D</name>
    <name evidence="1" type="ORF">GSBRNA2T00041768001</name>
</gene>
<evidence type="ECO:0000313" key="1">
    <source>
        <dbReference type="EMBL" id="CDY29032.1"/>
    </source>
</evidence>
<name>A0A078GVA2_BRANA</name>
<dbReference type="AlphaFoldDB" id="A0A078GVA2"/>
<reference evidence="1 2" key="1">
    <citation type="journal article" date="2014" name="Science">
        <title>Plant genetics. Early allopolyploid evolution in the post-Neolithic Brassica napus oilseed genome.</title>
        <authorList>
            <person name="Chalhoub B."/>
            <person name="Denoeud F."/>
            <person name="Liu S."/>
            <person name="Parkin I.A."/>
            <person name="Tang H."/>
            <person name="Wang X."/>
            <person name="Chiquet J."/>
            <person name="Belcram H."/>
            <person name="Tong C."/>
            <person name="Samans B."/>
            <person name="Correa M."/>
            <person name="Da Silva C."/>
            <person name="Just J."/>
            <person name="Falentin C."/>
            <person name="Koh C.S."/>
            <person name="Le Clainche I."/>
            <person name="Bernard M."/>
            <person name="Bento P."/>
            <person name="Noel B."/>
            <person name="Labadie K."/>
            <person name="Alberti A."/>
            <person name="Charles M."/>
            <person name="Arnaud D."/>
            <person name="Guo H."/>
            <person name="Daviaud C."/>
            <person name="Alamery S."/>
            <person name="Jabbari K."/>
            <person name="Zhao M."/>
            <person name="Edger P.P."/>
            <person name="Chelaifa H."/>
            <person name="Tack D."/>
            <person name="Lassalle G."/>
            <person name="Mestiri I."/>
            <person name="Schnel N."/>
            <person name="Le Paslier M.C."/>
            <person name="Fan G."/>
            <person name="Renault V."/>
            <person name="Bayer P.E."/>
            <person name="Golicz A.A."/>
            <person name="Manoli S."/>
            <person name="Lee T.H."/>
            <person name="Thi V.H."/>
            <person name="Chalabi S."/>
            <person name="Hu Q."/>
            <person name="Fan C."/>
            <person name="Tollenaere R."/>
            <person name="Lu Y."/>
            <person name="Battail C."/>
            <person name="Shen J."/>
            <person name="Sidebottom C.H."/>
            <person name="Wang X."/>
            <person name="Canaguier A."/>
            <person name="Chauveau A."/>
            <person name="Berard A."/>
            <person name="Deniot G."/>
            <person name="Guan M."/>
            <person name="Liu Z."/>
            <person name="Sun F."/>
            <person name="Lim Y.P."/>
            <person name="Lyons E."/>
            <person name="Town C.D."/>
            <person name="Bancroft I."/>
            <person name="Wang X."/>
            <person name="Meng J."/>
            <person name="Ma J."/>
            <person name="Pires J.C."/>
            <person name="King G.J."/>
            <person name="Brunel D."/>
            <person name="Delourme R."/>
            <person name="Renard M."/>
            <person name="Aury J.M."/>
            <person name="Adams K.L."/>
            <person name="Batley J."/>
            <person name="Snowdon R.J."/>
            <person name="Tost J."/>
            <person name="Edwards D."/>
            <person name="Zhou Y."/>
            <person name="Hua W."/>
            <person name="Sharpe A.G."/>
            <person name="Paterson A.H."/>
            <person name="Guan C."/>
            <person name="Wincker P."/>
        </authorList>
    </citation>
    <scope>NUCLEOTIDE SEQUENCE [LARGE SCALE GENOMIC DNA]</scope>
    <source>
        <strain evidence="2">cv. Darmor-bzh</strain>
    </source>
</reference>
<proteinExistence type="predicted"/>
<evidence type="ECO:0000313" key="2">
    <source>
        <dbReference type="Proteomes" id="UP000028999"/>
    </source>
</evidence>
<dbReference type="PaxDb" id="3708-A0A078GVA2"/>
<dbReference type="Gramene" id="CDY29032">
    <property type="protein sequence ID" value="CDY29032"/>
    <property type="gene ID" value="GSBRNA2T00041768001"/>
</dbReference>
<keyword evidence="2" id="KW-1185">Reference proteome</keyword>
<protein>
    <submittedName>
        <fullName evidence="1">BnaC07g32380D protein</fullName>
    </submittedName>
</protein>
<dbReference type="EMBL" id="LK032229">
    <property type="protein sequence ID" value="CDY29032.1"/>
    <property type="molecule type" value="Genomic_DNA"/>
</dbReference>
<dbReference type="Proteomes" id="UP000028999">
    <property type="component" value="Unassembled WGS sequence"/>
</dbReference>
<sequence>MLFIIISPSNMVPGSSTLIVNFVDL</sequence>